<comment type="caution">
    <text evidence="1">The sequence shown here is derived from an EMBL/GenBank/DDBJ whole genome shotgun (WGS) entry which is preliminary data.</text>
</comment>
<keyword evidence="2" id="KW-1185">Reference proteome</keyword>
<protein>
    <submittedName>
        <fullName evidence="1">Uncharacterized protein</fullName>
    </submittedName>
</protein>
<evidence type="ECO:0000313" key="2">
    <source>
        <dbReference type="Proteomes" id="UP000824120"/>
    </source>
</evidence>
<proteinExistence type="predicted"/>
<dbReference type="AlphaFoldDB" id="A0A9J5ZSF1"/>
<organism evidence="1 2">
    <name type="scientific">Solanum commersonii</name>
    <name type="common">Commerson's wild potato</name>
    <name type="synonym">Commerson's nightshade</name>
    <dbReference type="NCBI Taxonomy" id="4109"/>
    <lineage>
        <taxon>Eukaryota</taxon>
        <taxon>Viridiplantae</taxon>
        <taxon>Streptophyta</taxon>
        <taxon>Embryophyta</taxon>
        <taxon>Tracheophyta</taxon>
        <taxon>Spermatophyta</taxon>
        <taxon>Magnoliopsida</taxon>
        <taxon>eudicotyledons</taxon>
        <taxon>Gunneridae</taxon>
        <taxon>Pentapetalae</taxon>
        <taxon>asterids</taxon>
        <taxon>lamiids</taxon>
        <taxon>Solanales</taxon>
        <taxon>Solanaceae</taxon>
        <taxon>Solanoideae</taxon>
        <taxon>Solaneae</taxon>
        <taxon>Solanum</taxon>
    </lineage>
</organism>
<name>A0A9J5ZSF1_SOLCO</name>
<dbReference type="EMBL" id="JACXVP010000003">
    <property type="protein sequence ID" value="KAG5615027.1"/>
    <property type="molecule type" value="Genomic_DNA"/>
</dbReference>
<gene>
    <name evidence="1" type="ORF">H5410_014851</name>
</gene>
<evidence type="ECO:0000313" key="1">
    <source>
        <dbReference type="EMBL" id="KAG5615027.1"/>
    </source>
</evidence>
<accession>A0A9J5ZSF1</accession>
<sequence>MLFKMGHLANSADVRASRLEVKEVTTEVTTLKAEVSELRKDMDHPKSTDFLLFGLVKIPDNLNTEISPYAEVLPATIENDIMGDIAAESEAETNEELLEE</sequence>
<dbReference type="Proteomes" id="UP000824120">
    <property type="component" value="Chromosome 3"/>
</dbReference>
<reference evidence="1 2" key="1">
    <citation type="submission" date="2020-09" db="EMBL/GenBank/DDBJ databases">
        <title>De no assembly of potato wild relative species, Solanum commersonii.</title>
        <authorList>
            <person name="Cho K."/>
        </authorList>
    </citation>
    <scope>NUCLEOTIDE SEQUENCE [LARGE SCALE GENOMIC DNA]</scope>
    <source>
        <strain evidence="1">LZ3.2</strain>
        <tissue evidence="1">Leaf</tissue>
    </source>
</reference>